<evidence type="ECO:0000313" key="1">
    <source>
        <dbReference type="EMBL" id="KAK8870653.1"/>
    </source>
</evidence>
<protein>
    <submittedName>
        <fullName evidence="1">Uncharacterized protein</fullName>
    </submittedName>
</protein>
<evidence type="ECO:0000313" key="2">
    <source>
        <dbReference type="Proteomes" id="UP001470230"/>
    </source>
</evidence>
<sequence length="89" mass="10727">MIIHFIISENSFENIMATTFLIKFNNEKGKIMDYFQSFHQEVNNSKNSKNIYKHCLYYSPKSRIAIDALMIFILYHIYQMFTKIPLYQT</sequence>
<dbReference type="EMBL" id="JAPFFF010000014">
    <property type="protein sequence ID" value="KAK8870653.1"/>
    <property type="molecule type" value="Genomic_DNA"/>
</dbReference>
<accession>A0ABR2IZI7</accession>
<gene>
    <name evidence="1" type="ORF">M9Y10_008540</name>
</gene>
<dbReference type="Proteomes" id="UP001470230">
    <property type="component" value="Unassembled WGS sequence"/>
</dbReference>
<reference evidence="1 2" key="1">
    <citation type="submission" date="2024-04" db="EMBL/GenBank/DDBJ databases">
        <title>Tritrichomonas musculus Genome.</title>
        <authorList>
            <person name="Alves-Ferreira E."/>
            <person name="Grigg M."/>
            <person name="Lorenzi H."/>
            <person name="Galac M."/>
        </authorList>
    </citation>
    <scope>NUCLEOTIDE SEQUENCE [LARGE SCALE GENOMIC DNA]</scope>
    <source>
        <strain evidence="1 2">EAF2021</strain>
    </source>
</reference>
<name>A0ABR2IZI7_9EUKA</name>
<proteinExistence type="predicted"/>
<organism evidence="1 2">
    <name type="scientific">Tritrichomonas musculus</name>
    <dbReference type="NCBI Taxonomy" id="1915356"/>
    <lineage>
        <taxon>Eukaryota</taxon>
        <taxon>Metamonada</taxon>
        <taxon>Parabasalia</taxon>
        <taxon>Tritrichomonadida</taxon>
        <taxon>Tritrichomonadidae</taxon>
        <taxon>Tritrichomonas</taxon>
    </lineage>
</organism>
<keyword evidence="2" id="KW-1185">Reference proteome</keyword>
<comment type="caution">
    <text evidence="1">The sequence shown here is derived from an EMBL/GenBank/DDBJ whole genome shotgun (WGS) entry which is preliminary data.</text>
</comment>